<keyword evidence="1" id="KW-0812">Transmembrane</keyword>
<sequence length="347" mass="40853">MECLFSFHHLAWILDTVTFILIFSITIHNQNTIQRTDKMLFYYPKYTYILKESSSNYRGLIVISITMPADVKRRQIQINKSNFDNMIKVSDHRYLYITDIDDIQNSTLIKPYYHEYHKHIVPITQVKLKADINRAIKRVSAVKYFLENTTNSFAWICTDDVFFDSSKFDFLVSELSSKYKTEKDPMLLGYPVRTPQVIFLQGGCGWIISRRTARDILKVADNWISHISKEDDVETERLLNLIGYDFENTTCPYMSGHDVYPFYKKKTRVPICPKSNKASQQSSYSKSTTKEHNLSPIQSYIALHPNKAYLDISYQAFDRILSIKKQADSHKYFTYNFQNHMYVCRKE</sequence>
<dbReference type="AlphaFoldDB" id="A0A1J4KXM8"/>
<organism evidence="2 3">
    <name type="scientific">Tritrichomonas foetus</name>
    <dbReference type="NCBI Taxonomy" id="1144522"/>
    <lineage>
        <taxon>Eukaryota</taxon>
        <taxon>Metamonada</taxon>
        <taxon>Parabasalia</taxon>
        <taxon>Tritrichomonadida</taxon>
        <taxon>Tritrichomonadidae</taxon>
        <taxon>Tritrichomonas</taxon>
    </lineage>
</organism>
<dbReference type="GeneID" id="94848860"/>
<dbReference type="EMBL" id="MLAK01000161">
    <property type="protein sequence ID" value="OHT15991.1"/>
    <property type="molecule type" value="Genomic_DNA"/>
</dbReference>
<accession>A0A1J4KXM8</accession>
<name>A0A1J4KXM8_9EUKA</name>
<gene>
    <name evidence="2" type="ORF">TRFO_42139</name>
</gene>
<comment type="caution">
    <text evidence="2">The sequence shown here is derived from an EMBL/GenBank/DDBJ whole genome shotgun (WGS) entry which is preliminary data.</text>
</comment>
<evidence type="ECO:0000313" key="3">
    <source>
        <dbReference type="Proteomes" id="UP000179807"/>
    </source>
</evidence>
<reference evidence="2" key="1">
    <citation type="submission" date="2016-10" db="EMBL/GenBank/DDBJ databases">
        <authorList>
            <person name="Benchimol M."/>
            <person name="Almeida L.G."/>
            <person name="Vasconcelos A.T."/>
            <person name="Perreira-Neves A."/>
            <person name="Rosa I.A."/>
            <person name="Tasca T."/>
            <person name="Bogo M.R."/>
            <person name="de Souza W."/>
        </authorList>
    </citation>
    <scope>NUCLEOTIDE SEQUENCE [LARGE SCALE GENOMIC DNA]</scope>
    <source>
        <strain evidence="2">K</strain>
    </source>
</reference>
<feature type="transmembrane region" description="Helical" evidence="1">
    <location>
        <begin position="6"/>
        <end position="27"/>
    </location>
</feature>
<evidence type="ECO:0000256" key="1">
    <source>
        <dbReference type="SAM" id="Phobius"/>
    </source>
</evidence>
<keyword evidence="1" id="KW-0472">Membrane</keyword>
<dbReference type="Gene3D" id="3.90.550.50">
    <property type="match status" value="1"/>
</dbReference>
<proteinExistence type="predicted"/>
<keyword evidence="1" id="KW-1133">Transmembrane helix</keyword>
<dbReference type="Proteomes" id="UP000179807">
    <property type="component" value="Unassembled WGS sequence"/>
</dbReference>
<protein>
    <submittedName>
        <fullName evidence="2">Uncharacterized protein</fullName>
    </submittedName>
</protein>
<evidence type="ECO:0000313" key="2">
    <source>
        <dbReference type="EMBL" id="OHT15991.1"/>
    </source>
</evidence>
<keyword evidence="3" id="KW-1185">Reference proteome</keyword>
<dbReference type="VEuPathDB" id="TrichDB:TRFO_42139"/>
<dbReference type="RefSeq" id="XP_068369127.1">
    <property type="nucleotide sequence ID" value="XM_068514156.1"/>
</dbReference>